<dbReference type="Proteomes" id="UP000008457">
    <property type="component" value="Chromosome"/>
</dbReference>
<evidence type="ECO:0000256" key="4">
    <source>
        <dbReference type="ARBA" id="ARBA00016244"/>
    </source>
</evidence>
<dbReference type="RefSeq" id="WP_013781941.1">
    <property type="nucleotide sequence ID" value="NC_015520.1"/>
</dbReference>
<dbReference type="PRINTS" id="PR01005">
    <property type="entry name" value="FLGHOOKAP1"/>
</dbReference>
<feature type="domain" description="Flagellar basal body rod protein N-terminal" evidence="8">
    <location>
        <begin position="8"/>
        <end position="38"/>
    </location>
</feature>
<keyword evidence="6 7" id="KW-0975">Bacterial flagellum</keyword>
<evidence type="ECO:0000256" key="2">
    <source>
        <dbReference type="ARBA" id="ARBA00004613"/>
    </source>
</evidence>
<dbReference type="Pfam" id="PF00460">
    <property type="entry name" value="Flg_bb_rod"/>
    <property type="match status" value="1"/>
</dbReference>
<gene>
    <name evidence="7" type="primary">flgK</name>
    <name evidence="11" type="ordered locus">Mahau_2349</name>
</gene>
<dbReference type="InterPro" id="IPR001444">
    <property type="entry name" value="Flag_bb_rod_N"/>
</dbReference>
<evidence type="ECO:0000256" key="1">
    <source>
        <dbReference type="ARBA" id="ARBA00004365"/>
    </source>
</evidence>
<reference evidence="12" key="1">
    <citation type="submission" date="2010-11" db="EMBL/GenBank/DDBJ databases">
        <title>The complete genome of Mahella australiensis DSM 15567.</title>
        <authorList>
            <consortium name="US DOE Joint Genome Institute (JGI-PGF)"/>
            <person name="Lucas S."/>
            <person name="Copeland A."/>
            <person name="Lapidus A."/>
            <person name="Bruce D."/>
            <person name="Goodwin L."/>
            <person name="Pitluck S."/>
            <person name="Kyrpides N."/>
            <person name="Mavromatis K."/>
            <person name="Pagani I."/>
            <person name="Ivanova N."/>
            <person name="Teshima H."/>
            <person name="Brettin T."/>
            <person name="Detter J.C."/>
            <person name="Han C."/>
            <person name="Tapia R."/>
            <person name="Land M."/>
            <person name="Hauser L."/>
            <person name="Markowitz V."/>
            <person name="Cheng J.-F."/>
            <person name="Hugenholtz P."/>
            <person name="Woyke T."/>
            <person name="Wu D."/>
            <person name="Spring S."/>
            <person name="Pukall R."/>
            <person name="Steenblock K."/>
            <person name="Schneider S."/>
            <person name="Klenk H.-P."/>
            <person name="Eisen J.A."/>
        </authorList>
    </citation>
    <scope>NUCLEOTIDE SEQUENCE [LARGE SCALE GENOMIC DNA]</scope>
    <source>
        <strain evidence="12">DSM 15567 / CIP 107919 / 50-1 BON</strain>
    </source>
</reference>
<dbReference type="KEGG" id="mas:Mahau_2349"/>
<sequence>MSSTFYGLQIGKSAINLQQQALNVTAHNIANAGTPGYTRQQVISEAIVPPSTLGMGYIYGRWQVGGGADIQEIRQLRDGYLDAQFRSESQLLGQWEVRRDMLQHLEGIFNEPSETGITTVVEQFFSSLEELSKNPESMSVRALVRERGITLADTIRHVYNQLEGLQSQADQGVAITVQDINSHIEQIRDLNEQIFKYELGGTKANDLRDRRNLLVDELSKMIDITVNEDIDGHFSVKMGDKELVNHFDMHELEIEPRAVGEKLNEADVDGLLKIMWDGADITADITGGQLRGYIDIRDGIGPAAVGDQNETVGVPYYMAKWNEWAKAFVTEFNEQHKAGYGLNDATDKLFFEPADAAGWTAKDMKVSSDIDDLNNIAASATSGEPGNNGNALALLQIRDKAIAFTGQSGSFEDYINSLISTLGVDSQQAIRMVDNEQALIGQIEGKRQSISGVLLDEELMNMVKFQQSYNAAARVITAMDEMLDVLVNRVGIVGR</sequence>
<organism evidence="11 12">
    <name type="scientific">Mahella australiensis (strain DSM 15567 / CIP 107919 / 50-1 BON)</name>
    <dbReference type="NCBI Taxonomy" id="697281"/>
    <lineage>
        <taxon>Bacteria</taxon>
        <taxon>Bacillati</taxon>
        <taxon>Bacillota</taxon>
        <taxon>Clostridia</taxon>
        <taxon>Thermoanaerobacterales</taxon>
        <taxon>Thermoanaerobacterales Family IV. Incertae Sedis</taxon>
        <taxon>Mahella</taxon>
    </lineage>
</organism>
<feature type="domain" description="Flagellar basal-body/hook protein C-terminal" evidence="9">
    <location>
        <begin position="450"/>
        <end position="488"/>
    </location>
</feature>
<evidence type="ECO:0000256" key="6">
    <source>
        <dbReference type="ARBA" id="ARBA00023143"/>
    </source>
</evidence>
<proteinExistence type="inferred from homology"/>
<dbReference type="GO" id="GO:0005576">
    <property type="term" value="C:extracellular region"/>
    <property type="evidence" value="ECO:0007669"/>
    <property type="project" value="UniProtKB-SubCell"/>
</dbReference>
<dbReference type="GO" id="GO:0044780">
    <property type="term" value="P:bacterial-type flagellum assembly"/>
    <property type="evidence" value="ECO:0007669"/>
    <property type="project" value="InterPro"/>
</dbReference>
<evidence type="ECO:0000256" key="5">
    <source>
        <dbReference type="ARBA" id="ARBA00022525"/>
    </source>
</evidence>
<keyword evidence="11" id="KW-0969">Cilium</keyword>
<protein>
    <recommendedName>
        <fullName evidence="4 7">Flagellar hook-associated protein 1</fullName>
        <shortName evidence="7">HAP1</shortName>
    </recommendedName>
</protein>
<name>F3ZWA6_MAHA5</name>
<evidence type="ECO:0000256" key="7">
    <source>
        <dbReference type="RuleBase" id="RU362065"/>
    </source>
</evidence>
<dbReference type="PANTHER" id="PTHR30033">
    <property type="entry name" value="FLAGELLAR HOOK-ASSOCIATED PROTEIN 1"/>
    <property type="match status" value="1"/>
</dbReference>
<dbReference type="SUPFAM" id="SSF64518">
    <property type="entry name" value="Phase 1 flagellin"/>
    <property type="match status" value="1"/>
</dbReference>
<dbReference type="NCBIfam" id="TIGR02492">
    <property type="entry name" value="flgK_ends"/>
    <property type="match status" value="1"/>
</dbReference>
<evidence type="ECO:0000256" key="3">
    <source>
        <dbReference type="ARBA" id="ARBA00009677"/>
    </source>
</evidence>
<reference evidence="11 12" key="2">
    <citation type="journal article" date="2011" name="Stand. Genomic Sci.">
        <title>Complete genome sequence of Mahella australiensis type strain (50-1 BON).</title>
        <authorList>
            <person name="Sikorski J."/>
            <person name="Teshima H."/>
            <person name="Nolan M."/>
            <person name="Lucas S."/>
            <person name="Hammon N."/>
            <person name="Deshpande S."/>
            <person name="Cheng J.F."/>
            <person name="Pitluck S."/>
            <person name="Liolios K."/>
            <person name="Pagani I."/>
            <person name="Ivanova N."/>
            <person name="Huntemann M."/>
            <person name="Mavromatis K."/>
            <person name="Ovchinikova G."/>
            <person name="Pati A."/>
            <person name="Tapia R."/>
            <person name="Han C."/>
            <person name="Goodwin L."/>
            <person name="Chen A."/>
            <person name="Palaniappan K."/>
            <person name="Land M."/>
            <person name="Hauser L."/>
            <person name="Ngatchou-Djao O.D."/>
            <person name="Rohde M."/>
            <person name="Pukall R."/>
            <person name="Spring S."/>
            <person name="Abt B."/>
            <person name="Goker M."/>
            <person name="Detter J.C."/>
            <person name="Woyke T."/>
            <person name="Bristow J."/>
            <person name="Markowitz V."/>
            <person name="Hugenholtz P."/>
            <person name="Eisen J.A."/>
            <person name="Kyrpides N.C."/>
            <person name="Klenk H.P."/>
            <person name="Lapidus A."/>
        </authorList>
    </citation>
    <scope>NUCLEOTIDE SEQUENCE [LARGE SCALE GENOMIC DNA]</scope>
    <source>
        <strain evidence="12">DSM 15567 / CIP 107919 / 50-1 BON</strain>
    </source>
</reference>
<evidence type="ECO:0000313" key="11">
    <source>
        <dbReference type="EMBL" id="AEE97515.1"/>
    </source>
</evidence>
<comment type="subcellular location">
    <subcellularLocation>
        <location evidence="1 7">Bacterial flagellum</location>
    </subcellularLocation>
    <subcellularLocation>
        <location evidence="2 7">Secreted</location>
    </subcellularLocation>
</comment>
<comment type="similarity">
    <text evidence="3 7">Belongs to the flagella basal body rod proteins family.</text>
</comment>
<keyword evidence="11" id="KW-0282">Flagellum</keyword>
<evidence type="ECO:0000313" key="12">
    <source>
        <dbReference type="Proteomes" id="UP000008457"/>
    </source>
</evidence>
<dbReference type="AlphaFoldDB" id="F3ZWA6"/>
<dbReference type="GO" id="GO:0009424">
    <property type="term" value="C:bacterial-type flagellum hook"/>
    <property type="evidence" value="ECO:0007669"/>
    <property type="project" value="UniProtKB-UniRule"/>
</dbReference>
<dbReference type="InterPro" id="IPR002371">
    <property type="entry name" value="FlgK"/>
</dbReference>
<dbReference type="eggNOG" id="COG1256">
    <property type="taxonomic scope" value="Bacteria"/>
</dbReference>
<dbReference type="OrthoDB" id="9802553at2"/>
<evidence type="ECO:0000259" key="10">
    <source>
        <dbReference type="Pfam" id="PF22638"/>
    </source>
</evidence>
<evidence type="ECO:0000259" key="9">
    <source>
        <dbReference type="Pfam" id="PF06429"/>
    </source>
</evidence>
<keyword evidence="11" id="KW-0966">Cell projection</keyword>
<dbReference type="EMBL" id="CP002360">
    <property type="protein sequence ID" value="AEE97515.1"/>
    <property type="molecule type" value="Genomic_DNA"/>
</dbReference>
<keyword evidence="5 7" id="KW-0964">Secreted</keyword>
<dbReference type="HOGENOM" id="CLU_012762_1_1_9"/>
<dbReference type="Pfam" id="PF22638">
    <property type="entry name" value="FlgK_D1"/>
    <property type="match status" value="1"/>
</dbReference>
<accession>F3ZWA6</accession>
<dbReference type="PANTHER" id="PTHR30033:SF1">
    <property type="entry name" value="FLAGELLAR HOOK-ASSOCIATED PROTEIN 1"/>
    <property type="match status" value="1"/>
</dbReference>
<evidence type="ECO:0000259" key="8">
    <source>
        <dbReference type="Pfam" id="PF00460"/>
    </source>
</evidence>
<dbReference type="GO" id="GO:0005198">
    <property type="term" value="F:structural molecule activity"/>
    <property type="evidence" value="ECO:0007669"/>
    <property type="project" value="UniProtKB-UniRule"/>
</dbReference>
<dbReference type="eggNOG" id="COG1749">
    <property type="taxonomic scope" value="Bacteria"/>
</dbReference>
<feature type="domain" description="Flagellar hook-associated protein FlgK helical" evidence="10">
    <location>
        <begin position="102"/>
        <end position="351"/>
    </location>
</feature>
<keyword evidence="12" id="KW-1185">Reference proteome</keyword>
<dbReference type="InterPro" id="IPR053927">
    <property type="entry name" value="FlgK_helical"/>
</dbReference>
<dbReference type="Pfam" id="PF06429">
    <property type="entry name" value="Flg_bbr_C"/>
    <property type="match status" value="1"/>
</dbReference>
<dbReference type="InterPro" id="IPR010930">
    <property type="entry name" value="Flg_bb/hook_C_dom"/>
</dbReference>
<dbReference type="STRING" id="697281.Mahau_2349"/>